<keyword evidence="4" id="KW-1003">Cell membrane</keyword>
<evidence type="ECO:0000259" key="8">
    <source>
        <dbReference type="PROSITE" id="PS50893"/>
    </source>
</evidence>
<evidence type="ECO:0000256" key="2">
    <source>
        <dbReference type="ARBA" id="ARBA00005417"/>
    </source>
</evidence>
<reference evidence="9 10" key="1">
    <citation type="submission" date="2024-06" db="EMBL/GenBank/DDBJ databases">
        <title>Sorghum-associated microbial communities from plants grown in Nebraska, USA.</title>
        <authorList>
            <person name="Schachtman D."/>
        </authorList>
    </citation>
    <scope>NUCLEOTIDE SEQUENCE [LARGE SCALE GENOMIC DNA]</scope>
    <source>
        <strain evidence="9 10">736</strain>
    </source>
</reference>
<name>A0ABV2PQ44_9BACI</name>
<comment type="similarity">
    <text evidence="2">Belongs to the ABC transporter superfamily.</text>
</comment>
<dbReference type="InterPro" id="IPR050388">
    <property type="entry name" value="ABC_Ni/Peptide_Import"/>
</dbReference>
<comment type="caution">
    <text evidence="9">The sequence shown here is derived from an EMBL/GenBank/DDBJ whole genome shotgun (WGS) entry which is preliminary data.</text>
</comment>
<dbReference type="PANTHER" id="PTHR43297:SF2">
    <property type="entry name" value="DIPEPTIDE TRANSPORT ATP-BINDING PROTEIN DPPD"/>
    <property type="match status" value="1"/>
</dbReference>
<keyword evidence="5" id="KW-0547">Nucleotide-binding</keyword>
<comment type="subcellular location">
    <subcellularLocation>
        <location evidence="1">Cell membrane</location>
        <topology evidence="1">Peripheral membrane protein</topology>
    </subcellularLocation>
</comment>
<organism evidence="9 10">
    <name type="scientific">Lysinibacillus parviboronicapiens</name>
    <dbReference type="NCBI Taxonomy" id="436516"/>
    <lineage>
        <taxon>Bacteria</taxon>
        <taxon>Bacillati</taxon>
        <taxon>Bacillota</taxon>
        <taxon>Bacilli</taxon>
        <taxon>Bacillales</taxon>
        <taxon>Bacillaceae</taxon>
        <taxon>Lysinibacillus</taxon>
    </lineage>
</organism>
<dbReference type="InterPro" id="IPR003439">
    <property type="entry name" value="ABC_transporter-like_ATP-bd"/>
</dbReference>
<dbReference type="InterPro" id="IPR027417">
    <property type="entry name" value="P-loop_NTPase"/>
</dbReference>
<dbReference type="PANTHER" id="PTHR43297">
    <property type="entry name" value="OLIGOPEPTIDE TRANSPORT ATP-BINDING PROTEIN APPD"/>
    <property type="match status" value="1"/>
</dbReference>
<accession>A0ABV2PQ44</accession>
<evidence type="ECO:0000256" key="4">
    <source>
        <dbReference type="ARBA" id="ARBA00022475"/>
    </source>
</evidence>
<evidence type="ECO:0000256" key="6">
    <source>
        <dbReference type="ARBA" id="ARBA00022840"/>
    </source>
</evidence>
<evidence type="ECO:0000256" key="7">
    <source>
        <dbReference type="ARBA" id="ARBA00023136"/>
    </source>
</evidence>
<keyword evidence="10" id="KW-1185">Reference proteome</keyword>
<dbReference type="Gene3D" id="3.40.50.300">
    <property type="entry name" value="P-loop containing nucleotide triphosphate hydrolases"/>
    <property type="match status" value="1"/>
</dbReference>
<evidence type="ECO:0000256" key="1">
    <source>
        <dbReference type="ARBA" id="ARBA00004202"/>
    </source>
</evidence>
<dbReference type="EMBL" id="JBEPSB010000030">
    <property type="protein sequence ID" value="MET4563086.1"/>
    <property type="molecule type" value="Genomic_DNA"/>
</dbReference>
<dbReference type="Pfam" id="PF00005">
    <property type="entry name" value="ABC_tran"/>
    <property type="match status" value="1"/>
</dbReference>
<evidence type="ECO:0000313" key="9">
    <source>
        <dbReference type="EMBL" id="MET4563086.1"/>
    </source>
</evidence>
<keyword evidence="6" id="KW-0067">ATP-binding</keyword>
<keyword evidence="3" id="KW-0813">Transport</keyword>
<dbReference type="PROSITE" id="PS50893">
    <property type="entry name" value="ABC_TRANSPORTER_2"/>
    <property type="match status" value="1"/>
</dbReference>
<protein>
    <submittedName>
        <fullName evidence="9">ABC-type dipeptide/oligopeptide/nickel transport system ATPase component</fullName>
    </submittedName>
</protein>
<evidence type="ECO:0000256" key="3">
    <source>
        <dbReference type="ARBA" id="ARBA00022448"/>
    </source>
</evidence>
<dbReference type="Proteomes" id="UP001549363">
    <property type="component" value="Unassembled WGS sequence"/>
</dbReference>
<dbReference type="RefSeq" id="WP_107950803.1">
    <property type="nucleotide sequence ID" value="NZ_CP073713.1"/>
</dbReference>
<evidence type="ECO:0000256" key="5">
    <source>
        <dbReference type="ARBA" id="ARBA00022741"/>
    </source>
</evidence>
<proteinExistence type="inferred from homology"/>
<keyword evidence="7" id="KW-0472">Membrane</keyword>
<dbReference type="CDD" id="cd03257">
    <property type="entry name" value="ABC_NikE_OppD_transporters"/>
    <property type="match status" value="1"/>
</dbReference>
<feature type="domain" description="ABC transporter" evidence="8">
    <location>
        <begin position="2"/>
        <end position="245"/>
    </location>
</feature>
<gene>
    <name evidence="9" type="ORF">ABIA69_004279</name>
</gene>
<sequence>MLSIEQLSVEMNGRQLIHNVTFPVPKGHITSIIGESGSGKSMTVSAILGLLPVHAQVWGDILFNDKNLVEMSPKERVELRKKHFFTVFQDAANSFSPSTKMKHQLFIFTGHKQGHSKMEFYQKMRVILQDLDLTDDIMERYPFELSGGMLQRCMLACALYTEPTLLIADEPTSALDMLIQKDFIDLLKKLNDEKGTTILLITHDLDIAASVAHAVVVMKKGEVVETGQVSDVFDKPQHPYTKLLLENHF</sequence>
<evidence type="ECO:0000313" key="10">
    <source>
        <dbReference type="Proteomes" id="UP001549363"/>
    </source>
</evidence>
<dbReference type="SMART" id="SM00382">
    <property type="entry name" value="AAA"/>
    <property type="match status" value="1"/>
</dbReference>
<dbReference type="InterPro" id="IPR003593">
    <property type="entry name" value="AAA+_ATPase"/>
</dbReference>
<dbReference type="SUPFAM" id="SSF52540">
    <property type="entry name" value="P-loop containing nucleoside triphosphate hydrolases"/>
    <property type="match status" value="1"/>
</dbReference>